<dbReference type="FunFam" id="1.10.455.10:FF:000001">
    <property type="entry name" value="30S ribosomal protein S7"/>
    <property type="match status" value="1"/>
</dbReference>
<dbReference type="CDD" id="cd14871">
    <property type="entry name" value="uS7_Chloroplast"/>
    <property type="match status" value="1"/>
</dbReference>
<dbReference type="GO" id="GO:0019843">
    <property type="term" value="F:rRNA binding"/>
    <property type="evidence" value="ECO:0007669"/>
    <property type="project" value="UniProtKB-UniRule"/>
</dbReference>
<evidence type="ECO:0000259" key="9">
    <source>
        <dbReference type="Pfam" id="PF00177"/>
    </source>
</evidence>
<dbReference type="AlphaFoldDB" id="A0A097KP25"/>
<dbReference type="GO" id="GO:0009507">
    <property type="term" value="C:chloroplast"/>
    <property type="evidence" value="ECO:0007669"/>
    <property type="project" value="UniProtKB-SubCell"/>
</dbReference>
<dbReference type="NCBIfam" id="TIGR01029">
    <property type="entry name" value="rpsG_bact"/>
    <property type="match status" value="1"/>
</dbReference>
<keyword evidence="10" id="KW-0150">Chloroplast</keyword>
<proteinExistence type="inferred from homology"/>
<keyword evidence="2 7" id="KW-0699">rRNA-binding</keyword>
<comment type="similarity">
    <text evidence="1 7 8">Belongs to the universal ribosomal protein uS7 family.</text>
</comment>
<dbReference type="InterPro" id="IPR023798">
    <property type="entry name" value="Ribosomal_uS7_dom"/>
</dbReference>
<gene>
    <name evidence="7 10" type="primary">rps7</name>
</gene>
<dbReference type="Pfam" id="PF00177">
    <property type="entry name" value="Ribosomal_S7"/>
    <property type="match status" value="1"/>
</dbReference>
<dbReference type="PANTHER" id="PTHR11205">
    <property type="entry name" value="RIBOSOMAL PROTEIN S7"/>
    <property type="match status" value="1"/>
</dbReference>
<dbReference type="GeneID" id="22160320"/>
<protein>
    <recommendedName>
        <fullName evidence="6 7">Small ribosomal subunit protein uS7c</fullName>
    </recommendedName>
</protein>
<comment type="function">
    <text evidence="7">One of the primary rRNA binding proteins, it binds directly to 16S rRNA where it nucleates assembly of the head domain of the 30S subunit.</text>
</comment>
<comment type="subunit">
    <text evidence="7">Part of the 30S ribosomal subunit.</text>
</comment>
<evidence type="ECO:0000256" key="2">
    <source>
        <dbReference type="ARBA" id="ARBA00022730"/>
    </source>
</evidence>
<evidence type="ECO:0000256" key="7">
    <source>
        <dbReference type="HAMAP-Rule" id="MF_00480"/>
    </source>
</evidence>
<dbReference type="GO" id="GO:0015935">
    <property type="term" value="C:small ribosomal subunit"/>
    <property type="evidence" value="ECO:0007669"/>
    <property type="project" value="InterPro"/>
</dbReference>
<feature type="domain" description="Small ribosomal subunit protein uS7" evidence="9">
    <location>
        <begin position="3"/>
        <end position="149"/>
    </location>
</feature>
<accession>A0A097KP25</accession>
<keyword evidence="4 7" id="KW-0689">Ribosomal protein</keyword>
<organism evidence="10">
    <name type="scientific">Paradoxia multiseta</name>
    <dbReference type="NCBI Taxonomy" id="249350"/>
    <lineage>
        <taxon>Eukaryota</taxon>
        <taxon>Viridiplantae</taxon>
        <taxon>Chlorophyta</taxon>
        <taxon>core chlorophytes</taxon>
        <taxon>Trebouxiophyceae</taxon>
        <taxon>Trebouxiophyceae incertae sedis</taxon>
        <taxon>Coccomyxaceae</taxon>
        <taxon>Paradoxia</taxon>
    </lineage>
</organism>
<keyword evidence="3 7" id="KW-0694">RNA-binding</keyword>
<dbReference type="EMBL" id="KM462879">
    <property type="protein sequence ID" value="AIT94964.1"/>
    <property type="molecule type" value="Genomic_DNA"/>
</dbReference>
<evidence type="ECO:0000256" key="3">
    <source>
        <dbReference type="ARBA" id="ARBA00022884"/>
    </source>
</evidence>
<dbReference type="HAMAP" id="MF_00480_B">
    <property type="entry name" value="Ribosomal_uS7_B"/>
    <property type="match status" value="1"/>
</dbReference>
<sequence>MARRRAAKKKVLLPDPIYQNHLIEMITNHLMRKGKKPLAYRICYSSMKEVGEITQKDPVSVVEQAIRNVTPLVEVKAKRRGGATYQVPVPVSPERGTALAIRWIIASCRNRSGRTMISKLTNEFLDASKNMGNAIRKKDEVNRMAEANKAFATSRF</sequence>
<evidence type="ECO:0000256" key="4">
    <source>
        <dbReference type="ARBA" id="ARBA00022980"/>
    </source>
</evidence>
<keyword evidence="5 7" id="KW-0687">Ribonucleoprotein</keyword>
<dbReference type="InterPro" id="IPR036823">
    <property type="entry name" value="Ribosomal_uS7_dom_sf"/>
</dbReference>
<evidence type="ECO:0000313" key="10">
    <source>
        <dbReference type="EMBL" id="AIT94964.1"/>
    </source>
</evidence>
<evidence type="ECO:0000256" key="1">
    <source>
        <dbReference type="ARBA" id="ARBA00007151"/>
    </source>
</evidence>
<geneLocation type="chloroplast" evidence="10"/>
<dbReference type="RefSeq" id="YP_009106161.1">
    <property type="nucleotide sequence ID" value="NC_025540.1"/>
</dbReference>
<keyword evidence="10" id="KW-0934">Plastid</keyword>
<dbReference type="InterPro" id="IPR020606">
    <property type="entry name" value="Ribosomal_uS7_CS"/>
</dbReference>
<name>A0A097KP25_9CHLO</name>
<evidence type="ECO:0000256" key="8">
    <source>
        <dbReference type="RuleBase" id="RU003619"/>
    </source>
</evidence>
<reference evidence="10" key="1">
    <citation type="journal article" date="2014" name="BMC Evol. Biol.">
        <title>Chloroplast phylogenomic analysis resolves deep-level relationships within the green algal class Trebouxiophyceae.</title>
        <authorList>
            <person name="Lemieux C."/>
            <person name="Otis C."/>
            <person name="Turmel M."/>
        </authorList>
    </citation>
    <scope>NUCLEOTIDE SEQUENCE</scope>
</reference>
<evidence type="ECO:0000256" key="6">
    <source>
        <dbReference type="ARBA" id="ARBA00035151"/>
    </source>
</evidence>
<dbReference type="GO" id="GO:0003735">
    <property type="term" value="F:structural constituent of ribosome"/>
    <property type="evidence" value="ECO:0007669"/>
    <property type="project" value="InterPro"/>
</dbReference>
<evidence type="ECO:0000256" key="5">
    <source>
        <dbReference type="ARBA" id="ARBA00023274"/>
    </source>
</evidence>
<dbReference type="PIRSF" id="PIRSF002122">
    <property type="entry name" value="RPS7p_RPS7a_RPS5e_RPS7o"/>
    <property type="match status" value="1"/>
</dbReference>
<dbReference type="SUPFAM" id="SSF47973">
    <property type="entry name" value="Ribosomal protein S7"/>
    <property type="match status" value="1"/>
</dbReference>
<dbReference type="InterPro" id="IPR005717">
    <property type="entry name" value="Ribosomal_uS7_bac/org-type"/>
</dbReference>
<dbReference type="Gene3D" id="1.10.455.10">
    <property type="entry name" value="Ribosomal protein S7 domain"/>
    <property type="match status" value="1"/>
</dbReference>
<dbReference type="PROSITE" id="PS00052">
    <property type="entry name" value="RIBOSOMAL_S7"/>
    <property type="match status" value="1"/>
</dbReference>
<comment type="subcellular location">
    <subcellularLocation>
        <location evidence="7">Plastid</location>
        <location evidence="7">Chloroplast</location>
    </subcellularLocation>
</comment>
<dbReference type="GO" id="GO:0006412">
    <property type="term" value="P:translation"/>
    <property type="evidence" value="ECO:0007669"/>
    <property type="project" value="UniProtKB-UniRule"/>
</dbReference>
<dbReference type="InterPro" id="IPR000235">
    <property type="entry name" value="Ribosomal_uS7"/>
</dbReference>